<protein>
    <submittedName>
        <fullName evidence="2">Aldo/keto reductase</fullName>
    </submittedName>
</protein>
<feature type="domain" description="NADP-dependent oxidoreductase" evidence="1">
    <location>
        <begin position="16"/>
        <end position="288"/>
    </location>
</feature>
<dbReference type="PANTHER" id="PTHR42686:SF1">
    <property type="entry name" value="GH17980P-RELATED"/>
    <property type="match status" value="1"/>
</dbReference>
<keyword evidence="3" id="KW-1185">Reference proteome</keyword>
<gene>
    <name evidence="2" type="ORF">MUN76_09205</name>
</gene>
<dbReference type="InterPro" id="IPR020471">
    <property type="entry name" value="AKR"/>
</dbReference>
<dbReference type="Pfam" id="PF00248">
    <property type="entry name" value="Aldo_ket_red"/>
    <property type="match status" value="1"/>
</dbReference>
<organism evidence="2 3">
    <name type="scientific">Leucobacter rhizosphaerae</name>
    <dbReference type="NCBI Taxonomy" id="2932245"/>
    <lineage>
        <taxon>Bacteria</taxon>
        <taxon>Bacillati</taxon>
        <taxon>Actinomycetota</taxon>
        <taxon>Actinomycetes</taxon>
        <taxon>Micrococcales</taxon>
        <taxon>Microbacteriaceae</taxon>
        <taxon>Leucobacter</taxon>
    </lineage>
</organism>
<proteinExistence type="predicted"/>
<dbReference type="EMBL" id="CP095043">
    <property type="protein sequence ID" value="UOQ59234.1"/>
    <property type="molecule type" value="Genomic_DNA"/>
</dbReference>
<accession>A0ABY4FSS8</accession>
<dbReference type="PANTHER" id="PTHR42686">
    <property type="entry name" value="GH17980P-RELATED"/>
    <property type="match status" value="1"/>
</dbReference>
<dbReference type="PRINTS" id="PR00069">
    <property type="entry name" value="ALDKETRDTASE"/>
</dbReference>
<dbReference type="RefSeq" id="WP_244684135.1">
    <property type="nucleotide sequence ID" value="NZ_CP095043.1"/>
</dbReference>
<name>A0ABY4FSS8_9MICO</name>
<evidence type="ECO:0000313" key="3">
    <source>
        <dbReference type="Proteomes" id="UP000831775"/>
    </source>
</evidence>
<reference evidence="2 3" key="1">
    <citation type="submission" date="2022-04" db="EMBL/GenBank/DDBJ databases">
        <title>Leucobacter sp. isolated from rhizosphere of onion.</title>
        <authorList>
            <person name="Won M."/>
            <person name="Lee C.-M."/>
            <person name="Woen H.-Y."/>
            <person name="Kwon S.-W."/>
        </authorList>
    </citation>
    <scope>NUCLEOTIDE SEQUENCE [LARGE SCALE GENOMIC DNA]</scope>
    <source>
        <strain evidence="2 3">H25R-14</strain>
    </source>
</reference>
<evidence type="ECO:0000313" key="2">
    <source>
        <dbReference type="EMBL" id="UOQ59234.1"/>
    </source>
</evidence>
<dbReference type="InterPro" id="IPR036812">
    <property type="entry name" value="NAD(P)_OxRdtase_dom_sf"/>
</dbReference>
<dbReference type="Gene3D" id="3.20.20.100">
    <property type="entry name" value="NADP-dependent oxidoreductase domain"/>
    <property type="match status" value="1"/>
</dbReference>
<sequence>MEYRPLGTTGVEVSALSFGTAPLGQLFGPVPFEQARAAAFAAVDLGMNLIDTSSYYGDAEDRLGRIIGDLPDDVLIATKGGRLGWDEFDFSPDGIRASLEASLARLGRDHVDLFQLHDIDFVPLGPVLEDAYAELVRLRDEGKCRFIGMTGYALPTTRRVLLETDVDVVLNYSHGTLLDNSLSEELAPIARERGTGLMNAAAVSLGILTPGVLRMDGHNIASDASLRAAQAMARTAAEHGVDIAFVANQYALQRVQCDTTVIGSTNIEHLTAATAALTTPIDEELLAALLQSRLPTEAQQWDVGLPENNVWDWGDGETT</sequence>
<evidence type="ECO:0000259" key="1">
    <source>
        <dbReference type="Pfam" id="PF00248"/>
    </source>
</evidence>
<dbReference type="SUPFAM" id="SSF51430">
    <property type="entry name" value="NAD(P)-linked oxidoreductase"/>
    <property type="match status" value="1"/>
</dbReference>
<dbReference type="InterPro" id="IPR023210">
    <property type="entry name" value="NADP_OxRdtase_dom"/>
</dbReference>
<dbReference type="Proteomes" id="UP000831775">
    <property type="component" value="Chromosome"/>
</dbReference>